<gene>
    <name evidence="1" type="ORF">PCON_06529</name>
</gene>
<accession>U4KXQ0</accession>
<reference evidence="1 2" key="1">
    <citation type="journal article" date="2013" name="PLoS Genet.">
        <title>The genome and development-dependent transcriptomes of Pyronema confluens: a window into fungal evolution.</title>
        <authorList>
            <person name="Traeger S."/>
            <person name="Altegoer F."/>
            <person name="Freitag M."/>
            <person name="Gabaldon T."/>
            <person name="Kempken F."/>
            <person name="Kumar A."/>
            <person name="Marcet-Houben M."/>
            <person name="Poggeler S."/>
            <person name="Stajich J.E."/>
            <person name="Nowrousian M."/>
        </authorList>
    </citation>
    <scope>NUCLEOTIDE SEQUENCE [LARGE SCALE GENOMIC DNA]</scope>
    <source>
        <strain evidence="2">CBS 100304</strain>
        <tissue evidence="1">Vegetative mycelium</tissue>
    </source>
</reference>
<name>U4KXQ0_PYROM</name>
<evidence type="ECO:0000313" key="1">
    <source>
        <dbReference type="EMBL" id="CCX06942.1"/>
    </source>
</evidence>
<proteinExistence type="predicted"/>
<evidence type="ECO:0000313" key="2">
    <source>
        <dbReference type="Proteomes" id="UP000018144"/>
    </source>
</evidence>
<sequence>MTNTSPQLPLRSKDASVDLLGQAVCTLYSSFHQACGPCTEHLTRASPY</sequence>
<dbReference type="EMBL" id="HF935323">
    <property type="protein sequence ID" value="CCX06942.1"/>
    <property type="molecule type" value="Genomic_DNA"/>
</dbReference>
<protein>
    <submittedName>
        <fullName evidence="1">Uncharacterized protein</fullName>
    </submittedName>
</protein>
<organism evidence="1 2">
    <name type="scientific">Pyronema omphalodes (strain CBS 100304)</name>
    <name type="common">Pyronema confluens</name>
    <dbReference type="NCBI Taxonomy" id="1076935"/>
    <lineage>
        <taxon>Eukaryota</taxon>
        <taxon>Fungi</taxon>
        <taxon>Dikarya</taxon>
        <taxon>Ascomycota</taxon>
        <taxon>Pezizomycotina</taxon>
        <taxon>Pezizomycetes</taxon>
        <taxon>Pezizales</taxon>
        <taxon>Pyronemataceae</taxon>
        <taxon>Pyronema</taxon>
    </lineage>
</organism>
<dbReference type="AlphaFoldDB" id="U4KXQ0"/>
<dbReference type="Proteomes" id="UP000018144">
    <property type="component" value="Unassembled WGS sequence"/>
</dbReference>
<keyword evidence="2" id="KW-1185">Reference proteome</keyword>